<evidence type="ECO:0000313" key="2">
    <source>
        <dbReference type="Proteomes" id="UP000294360"/>
    </source>
</evidence>
<sequence>MRKAIPNCFRPAPSFTPMSKPERRGCASIRPTTGALSGSLEVTLSPLIPINEGVGEARALAPGGAALFVFDAPRAQTIGVGVRSDPDSAKVRLLDANGRSLGGRPGAIAPS</sequence>
<accession>A0A4U8YXG2</accession>
<proteinExistence type="predicted"/>
<dbReference type="EMBL" id="LR536450">
    <property type="protein sequence ID" value="VFU08151.1"/>
    <property type="molecule type" value="Genomic_DNA"/>
</dbReference>
<organism evidence="1 2">
    <name type="scientific">Methylocella tundrae</name>
    <dbReference type="NCBI Taxonomy" id="227605"/>
    <lineage>
        <taxon>Bacteria</taxon>
        <taxon>Pseudomonadati</taxon>
        <taxon>Pseudomonadota</taxon>
        <taxon>Alphaproteobacteria</taxon>
        <taxon>Hyphomicrobiales</taxon>
        <taxon>Beijerinckiaceae</taxon>
        <taxon>Methylocella</taxon>
    </lineage>
</organism>
<name>A0A4U8YXG2_METTU</name>
<gene>
    <name evidence="1" type="ORF">MTUNDRAET4_1258</name>
</gene>
<evidence type="ECO:0000313" key="1">
    <source>
        <dbReference type="EMBL" id="VFU08151.1"/>
    </source>
</evidence>
<dbReference type="Proteomes" id="UP000294360">
    <property type="component" value="Chromosome"/>
</dbReference>
<reference evidence="1 2" key="1">
    <citation type="submission" date="2019-03" db="EMBL/GenBank/DDBJ databases">
        <authorList>
            <person name="Kox A.R. M."/>
        </authorList>
    </citation>
    <scope>NUCLEOTIDE SEQUENCE [LARGE SCALE GENOMIC DNA]</scope>
    <source>
        <strain evidence="1">MTUNDRAET4 annotated genome</strain>
    </source>
</reference>
<dbReference type="KEGG" id="mtun:MTUNDRAET4_1258"/>
<dbReference type="AlphaFoldDB" id="A0A4U8YXG2"/>
<protein>
    <submittedName>
        <fullName evidence="1">Uncharacterized protein</fullName>
    </submittedName>
</protein>